<comment type="caution">
    <text evidence="11">The sequence shown here is derived from an EMBL/GenBank/DDBJ whole genome shotgun (WGS) entry which is preliminary data.</text>
</comment>
<comment type="pathway">
    <text evidence="1">Lipid metabolism.</text>
</comment>
<dbReference type="GO" id="GO:0005737">
    <property type="term" value="C:cytoplasm"/>
    <property type="evidence" value="ECO:0007669"/>
    <property type="project" value="UniProtKB-ARBA"/>
</dbReference>
<dbReference type="GO" id="GO:0006635">
    <property type="term" value="P:fatty acid beta-oxidation"/>
    <property type="evidence" value="ECO:0007669"/>
    <property type="project" value="TreeGrafter"/>
</dbReference>
<protein>
    <submittedName>
        <fullName evidence="11">3-oxoadipyl-CoA thiolase</fullName>
    </submittedName>
</protein>
<evidence type="ECO:0000256" key="8">
    <source>
        <dbReference type="RuleBase" id="RU003557"/>
    </source>
</evidence>
<dbReference type="InterPro" id="IPR012793">
    <property type="entry name" value="PcaF"/>
</dbReference>
<dbReference type="InterPro" id="IPR020613">
    <property type="entry name" value="Thiolase_CS"/>
</dbReference>
<dbReference type="Proteomes" id="UP000219522">
    <property type="component" value="Unassembled WGS sequence"/>
</dbReference>
<dbReference type="AlphaFoldDB" id="A0A7Z7N1B6"/>
<dbReference type="InterPro" id="IPR020615">
    <property type="entry name" value="Thiolase_acyl_enz_int_AS"/>
</dbReference>
<evidence type="ECO:0000256" key="1">
    <source>
        <dbReference type="ARBA" id="ARBA00005189"/>
    </source>
</evidence>
<feature type="active site" description="Proton acceptor" evidence="7">
    <location>
        <position position="356"/>
    </location>
</feature>
<comment type="similarity">
    <text evidence="3 8">Belongs to the thiolase-like superfamily. Thiolase family.</text>
</comment>
<reference evidence="11 12" key="1">
    <citation type="submission" date="2017-09" db="EMBL/GenBank/DDBJ databases">
        <authorList>
            <person name="Varghese N."/>
            <person name="Submissions S."/>
        </authorList>
    </citation>
    <scope>NUCLEOTIDE SEQUENCE [LARGE SCALE GENOMIC DNA]</scope>
    <source>
        <strain evidence="11 12">OK806</strain>
    </source>
</reference>
<dbReference type="PIRSF" id="PIRSF000429">
    <property type="entry name" value="Ac-CoA_Ac_transf"/>
    <property type="match status" value="1"/>
</dbReference>
<evidence type="ECO:0000259" key="10">
    <source>
        <dbReference type="Pfam" id="PF02803"/>
    </source>
</evidence>
<keyword evidence="5 8" id="KW-0012">Acyltransferase</keyword>
<dbReference type="InterPro" id="IPR020610">
    <property type="entry name" value="Thiolase_AS"/>
</dbReference>
<dbReference type="InterPro" id="IPR050215">
    <property type="entry name" value="Thiolase-like_sf_Thiolase"/>
</dbReference>
<keyword evidence="12" id="KW-1185">Reference proteome</keyword>
<dbReference type="InterPro" id="IPR020616">
    <property type="entry name" value="Thiolase_N"/>
</dbReference>
<evidence type="ECO:0000313" key="12">
    <source>
        <dbReference type="Proteomes" id="UP000219522"/>
    </source>
</evidence>
<dbReference type="GO" id="GO:0033812">
    <property type="term" value="F:3-oxoadipyl-CoA thiolase activity"/>
    <property type="evidence" value="ECO:0007669"/>
    <property type="project" value="UniProtKB-EC"/>
</dbReference>
<evidence type="ECO:0000256" key="6">
    <source>
        <dbReference type="ARBA" id="ARBA00048527"/>
    </source>
</evidence>
<dbReference type="PANTHER" id="PTHR43853:SF2">
    <property type="entry name" value="3-OXOADIPYL-COA_3-OXO-5,6-DEHYDROSUBERYL-COA THIOLASE"/>
    <property type="match status" value="1"/>
</dbReference>
<evidence type="ECO:0000256" key="2">
    <source>
        <dbReference type="ARBA" id="ARBA00005211"/>
    </source>
</evidence>
<feature type="domain" description="Thiolase N-terminal" evidence="9">
    <location>
        <begin position="5"/>
        <end position="267"/>
    </location>
</feature>
<comment type="pathway">
    <text evidence="2">Aromatic compound metabolism.</text>
</comment>
<dbReference type="Pfam" id="PF02803">
    <property type="entry name" value="Thiolase_C"/>
    <property type="match status" value="1"/>
</dbReference>
<proteinExistence type="inferred from homology"/>
<dbReference type="EMBL" id="OCSU01000001">
    <property type="protein sequence ID" value="SOE55541.1"/>
    <property type="molecule type" value="Genomic_DNA"/>
</dbReference>
<organism evidence="11 12">
    <name type="scientific">Caballeronia arationis</name>
    <dbReference type="NCBI Taxonomy" id="1777142"/>
    <lineage>
        <taxon>Bacteria</taxon>
        <taxon>Pseudomonadati</taxon>
        <taxon>Pseudomonadota</taxon>
        <taxon>Betaproteobacteria</taxon>
        <taxon>Burkholderiales</taxon>
        <taxon>Burkholderiaceae</taxon>
        <taxon>Caballeronia</taxon>
    </lineage>
</organism>
<dbReference type="PROSITE" id="PS00098">
    <property type="entry name" value="THIOLASE_1"/>
    <property type="match status" value="1"/>
</dbReference>
<dbReference type="FunFam" id="3.40.47.10:FF:000010">
    <property type="entry name" value="Acetyl-CoA acetyltransferase (Thiolase)"/>
    <property type="match status" value="1"/>
</dbReference>
<evidence type="ECO:0000256" key="7">
    <source>
        <dbReference type="PIRSR" id="PIRSR000429-1"/>
    </source>
</evidence>
<evidence type="ECO:0000256" key="3">
    <source>
        <dbReference type="ARBA" id="ARBA00010982"/>
    </source>
</evidence>
<evidence type="ECO:0000259" key="9">
    <source>
        <dbReference type="Pfam" id="PF00108"/>
    </source>
</evidence>
<feature type="domain" description="Thiolase C-terminal" evidence="10">
    <location>
        <begin position="276"/>
        <end position="399"/>
    </location>
</feature>
<dbReference type="InterPro" id="IPR016039">
    <property type="entry name" value="Thiolase-like"/>
</dbReference>
<dbReference type="PANTHER" id="PTHR43853">
    <property type="entry name" value="3-KETOACYL-COA THIOLASE, PEROXISOMAL"/>
    <property type="match status" value="1"/>
</dbReference>
<dbReference type="InterPro" id="IPR002155">
    <property type="entry name" value="Thiolase"/>
</dbReference>
<accession>A0A7Z7N1B6</accession>
<dbReference type="RefSeq" id="WP_062640602.1">
    <property type="nucleotide sequence ID" value="NZ_FCOG02000086.1"/>
</dbReference>
<sequence>MTEAFICDGIRTPFGRYGGVFKDIRADDLGAVPIRALMSRNATVDWEQVADVLYGCANQAGEDNRNVARMSALLAGLPIDVPGSTINRLCGSGMDAVGSAARAIRAGDGDLYVAGGVESMTRAPFVMGKAAAAFARQAEIFDTTIGWRFINRNMREQYGVDSMPETAENVAVDFGIARDAQDRFALRSQQRAARAQANGTFAQEIVAVHVPQKKGESVAVEHDEHPRETSLETLAKLKGVVRPDGSVTAGNASGVNDGACALLIGSEEAARRNGLTPRARILGMATAGVAPRIMGIGPAPATQKLLARLGMTLDQFDVIELNEAFASQGIAVLRKLGVAEDDARVNPNGGAIALGHPLGASGARLVTTAMYELERRHGRFALCTMCIGVGQGIAIAIERV</sequence>
<evidence type="ECO:0000313" key="11">
    <source>
        <dbReference type="EMBL" id="SOE55541.1"/>
    </source>
</evidence>
<dbReference type="InterPro" id="IPR020617">
    <property type="entry name" value="Thiolase_C"/>
</dbReference>
<dbReference type="GO" id="GO:0010124">
    <property type="term" value="P:phenylacetate catabolic process"/>
    <property type="evidence" value="ECO:0007669"/>
    <property type="project" value="TreeGrafter"/>
</dbReference>
<dbReference type="PROSITE" id="PS00099">
    <property type="entry name" value="THIOLASE_3"/>
    <property type="match status" value="1"/>
</dbReference>
<dbReference type="OrthoDB" id="8523144at2"/>
<dbReference type="NCBIfam" id="NF006551">
    <property type="entry name" value="PRK09050.1"/>
    <property type="match status" value="1"/>
</dbReference>
<dbReference type="SUPFAM" id="SSF53901">
    <property type="entry name" value="Thiolase-like"/>
    <property type="match status" value="2"/>
</dbReference>
<name>A0A7Z7N1B6_9BURK</name>
<dbReference type="CDD" id="cd00751">
    <property type="entry name" value="thiolase"/>
    <property type="match status" value="1"/>
</dbReference>
<evidence type="ECO:0000256" key="5">
    <source>
        <dbReference type="ARBA" id="ARBA00023315"/>
    </source>
</evidence>
<dbReference type="NCBIfam" id="TIGR01930">
    <property type="entry name" value="AcCoA-C-Actrans"/>
    <property type="match status" value="1"/>
</dbReference>
<dbReference type="PROSITE" id="PS00737">
    <property type="entry name" value="THIOLASE_2"/>
    <property type="match status" value="1"/>
</dbReference>
<gene>
    <name evidence="11" type="ORF">SAMN05446927_1041</name>
</gene>
<dbReference type="Pfam" id="PF00108">
    <property type="entry name" value="Thiolase_N"/>
    <property type="match status" value="1"/>
</dbReference>
<dbReference type="NCBIfam" id="TIGR02430">
    <property type="entry name" value="pcaF"/>
    <property type="match status" value="1"/>
</dbReference>
<keyword evidence="4 8" id="KW-0808">Transferase</keyword>
<evidence type="ECO:0000256" key="4">
    <source>
        <dbReference type="ARBA" id="ARBA00022679"/>
    </source>
</evidence>
<dbReference type="Gene3D" id="3.40.47.10">
    <property type="match status" value="1"/>
</dbReference>
<feature type="active site" description="Proton acceptor" evidence="7">
    <location>
        <position position="386"/>
    </location>
</feature>
<comment type="catalytic activity">
    <reaction evidence="6">
        <text>succinyl-CoA + acetyl-CoA = 3-oxoadipyl-CoA + CoA</text>
        <dbReference type="Rhea" id="RHEA:19481"/>
        <dbReference type="ChEBI" id="CHEBI:57287"/>
        <dbReference type="ChEBI" id="CHEBI:57288"/>
        <dbReference type="ChEBI" id="CHEBI:57292"/>
        <dbReference type="ChEBI" id="CHEBI:57348"/>
        <dbReference type="EC" id="2.3.1.174"/>
    </reaction>
</comment>
<dbReference type="GO" id="GO:0019619">
    <property type="term" value="P:3,4-dihydroxybenzoate catabolic process"/>
    <property type="evidence" value="ECO:0007669"/>
    <property type="project" value="InterPro"/>
</dbReference>
<feature type="active site" description="Acyl-thioester intermediate" evidence="7">
    <location>
        <position position="90"/>
    </location>
</feature>